<dbReference type="PROSITE" id="PS00149">
    <property type="entry name" value="SULFATASE_2"/>
    <property type="match status" value="1"/>
</dbReference>
<dbReference type="GO" id="GO:0004065">
    <property type="term" value="F:arylsulfatase activity"/>
    <property type="evidence" value="ECO:0007669"/>
    <property type="project" value="TreeGrafter"/>
</dbReference>
<dbReference type="CDD" id="cd16155">
    <property type="entry name" value="sulfatase_like"/>
    <property type="match status" value="1"/>
</dbReference>
<dbReference type="Pfam" id="PF00884">
    <property type="entry name" value="Sulfatase"/>
    <property type="match status" value="1"/>
</dbReference>
<evidence type="ECO:0000256" key="2">
    <source>
        <dbReference type="ARBA" id="ARBA00008779"/>
    </source>
</evidence>
<evidence type="ECO:0000256" key="4">
    <source>
        <dbReference type="ARBA" id="ARBA00022729"/>
    </source>
</evidence>
<evidence type="ECO:0000256" key="6">
    <source>
        <dbReference type="ARBA" id="ARBA00022837"/>
    </source>
</evidence>
<comment type="cofactor">
    <cofactor evidence="1">
        <name>Ca(2+)</name>
        <dbReference type="ChEBI" id="CHEBI:29108"/>
    </cofactor>
</comment>
<keyword evidence="4 7" id="KW-0732">Signal</keyword>
<dbReference type="PANTHER" id="PTHR42693">
    <property type="entry name" value="ARYLSULFATASE FAMILY MEMBER"/>
    <property type="match status" value="1"/>
</dbReference>
<evidence type="ECO:0000256" key="5">
    <source>
        <dbReference type="ARBA" id="ARBA00022801"/>
    </source>
</evidence>
<dbReference type="InterPro" id="IPR017850">
    <property type="entry name" value="Alkaline_phosphatase_core_sf"/>
</dbReference>
<dbReference type="GO" id="GO:0046872">
    <property type="term" value="F:metal ion binding"/>
    <property type="evidence" value="ECO:0007669"/>
    <property type="project" value="UniProtKB-KW"/>
</dbReference>
<keyword evidence="5" id="KW-0378">Hydrolase</keyword>
<dbReference type="EMBL" id="CP023004">
    <property type="protein sequence ID" value="AWI09878.1"/>
    <property type="molecule type" value="Genomic_DNA"/>
</dbReference>
<name>A0A2U8E4L1_9BACT</name>
<feature type="signal peptide" evidence="7">
    <location>
        <begin position="1"/>
        <end position="30"/>
    </location>
</feature>
<proteinExistence type="inferred from homology"/>
<keyword evidence="10" id="KW-1185">Reference proteome</keyword>
<dbReference type="InterPro" id="IPR024607">
    <property type="entry name" value="Sulfatase_CS"/>
</dbReference>
<evidence type="ECO:0000313" key="9">
    <source>
        <dbReference type="EMBL" id="AWI09878.1"/>
    </source>
</evidence>
<evidence type="ECO:0000313" key="10">
    <source>
        <dbReference type="Proteomes" id="UP000244896"/>
    </source>
</evidence>
<evidence type="ECO:0000256" key="1">
    <source>
        <dbReference type="ARBA" id="ARBA00001913"/>
    </source>
</evidence>
<comment type="similarity">
    <text evidence="2">Belongs to the sulfatase family.</text>
</comment>
<evidence type="ECO:0000259" key="8">
    <source>
        <dbReference type="Pfam" id="PF00884"/>
    </source>
</evidence>
<protein>
    <recommendedName>
        <fullName evidence="8">Sulfatase N-terminal domain-containing protein</fullName>
    </recommendedName>
</protein>
<dbReference type="AlphaFoldDB" id="A0A2U8E4L1"/>
<dbReference type="Gene3D" id="3.40.720.10">
    <property type="entry name" value="Alkaline Phosphatase, subunit A"/>
    <property type="match status" value="1"/>
</dbReference>
<evidence type="ECO:0000256" key="3">
    <source>
        <dbReference type="ARBA" id="ARBA00022723"/>
    </source>
</evidence>
<dbReference type="Proteomes" id="UP000244896">
    <property type="component" value="Chromosome"/>
</dbReference>
<dbReference type="PANTHER" id="PTHR42693:SF42">
    <property type="entry name" value="ARYLSULFATASE G"/>
    <property type="match status" value="1"/>
</dbReference>
<dbReference type="InterPro" id="IPR000917">
    <property type="entry name" value="Sulfatase_N"/>
</dbReference>
<feature type="chain" id="PRO_5015929499" description="Sulfatase N-terminal domain-containing protein" evidence="7">
    <location>
        <begin position="31"/>
        <end position="492"/>
    </location>
</feature>
<dbReference type="OrthoDB" id="279611at2"/>
<gene>
    <name evidence="9" type="ORF">CKA38_12015</name>
</gene>
<accession>A0A2U8E4L1</accession>
<reference evidence="9 10" key="1">
    <citation type="journal article" date="2018" name="Syst. Appl. Microbiol.">
        <title>Ereboglobus luteus gen. nov. sp. nov. from cockroach guts, and new insights into the oxygen relationship of the genera Opitutus and Didymococcus (Verrucomicrobia: Opitutaceae).</title>
        <authorList>
            <person name="Tegtmeier D."/>
            <person name="Belitz A."/>
            <person name="Radek R."/>
            <person name="Heimerl T."/>
            <person name="Brune A."/>
        </authorList>
    </citation>
    <scope>NUCLEOTIDE SEQUENCE [LARGE SCALE GENOMIC DNA]</scope>
    <source>
        <strain evidence="9 10">Ho45</strain>
    </source>
</reference>
<dbReference type="SUPFAM" id="SSF53649">
    <property type="entry name" value="Alkaline phosphatase-like"/>
    <property type="match status" value="1"/>
</dbReference>
<evidence type="ECO:0000256" key="7">
    <source>
        <dbReference type="SAM" id="SignalP"/>
    </source>
</evidence>
<sequence length="492" mass="54401">MNIGNLPNSPAAGVALSLSLACVAASQASAAPQQTRAAGSRPNVVVLLADDMRAGTIRALGHPEIITPNLDALAKSGVAFTRAYNMGGLTGAVCMPSRAMLMTGRNMFGLDGNGQTINKQHTMLGEVFARNGYSTHGIGKWHNGTESYNRSFASGAEILFGGMTYNQFEIPLAHYDKTGKYDKFEWARDRRQVCDHVYSNRHSAEIFADAAVDFIKSNEAASRPFFMYVAFTTPHDPRQVPQKYYAMYDGKNAAPLPKNFLPEHPFDNGHMTGRDERLLGWPRGKRAVRAEIRDYYATISHLDAQVGRIIEALKKSGQYENTIIVFSADNGLAVGQHGLLGKQSLYEHSIGIPMIWAGPGIAKNAKSEARCYLMDVYPTLCERLGFTIPSSVQTESFAKTLANPAQSHRGGMYFAFRQFQRAYSDGKYKLIEYNVKNTRNTQLFEITADPLEMENLAGKPEHAGLLKTMRDHLLAARPAGDEKMDFWKDFAF</sequence>
<feature type="domain" description="Sulfatase N-terminal" evidence="8">
    <location>
        <begin position="42"/>
        <end position="385"/>
    </location>
</feature>
<keyword evidence="6" id="KW-0106">Calcium</keyword>
<dbReference type="KEGG" id="elut:CKA38_12015"/>
<dbReference type="InterPro" id="IPR050738">
    <property type="entry name" value="Sulfatase"/>
</dbReference>
<keyword evidence="3" id="KW-0479">Metal-binding</keyword>
<organism evidence="9 10">
    <name type="scientific">Ereboglobus luteus</name>
    <dbReference type="NCBI Taxonomy" id="1796921"/>
    <lineage>
        <taxon>Bacteria</taxon>
        <taxon>Pseudomonadati</taxon>
        <taxon>Verrucomicrobiota</taxon>
        <taxon>Opitutia</taxon>
        <taxon>Opitutales</taxon>
        <taxon>Opitutaceae</taxon>
        <taxon>Ereboglobus</taxon>
    </lineage>
</organism>
<dbReference type="RefSeq" id="WP_108825692.1">
    <property type="nucleotide sequence ID" value="NZ_CP023004.1"/>
</dbReference>